<sequence length="33" mass="3732">MLLAKSWIMLGLTNRALKTSRLLPLPKCTASRF</sequence>
<protein>
    <submittedName>
        <fullName evidence="1">Uncharacterized protein</fullName>
    </submittedName>
</protein>
<accession>A0A381IJ15</accession>
<proteinExistence type="predicted"/>
<reference evidence="1 2" key="1">
    <citation type="submission" date="2018-06" db="EMBL/GenBank/DDBJ databases">
        <authorList>
            <consortium name="Pathogen Informatics"/>
            <person name="Doyle S."/>
        </authorList>
    </citation>
    <scope>NUCLEOTIDE SEQUENCE [LARGE SCALE GENOMIC DNA]</scope>
    <source>
        <strain evidence="1 2">NCTC10684</strain>
    </source>
</reference>
<dbReference type="AlphaFoldDB" id="A0A381IJ15"/>
<gene>
    <name evidence="1" type="ORF">NCTC10684_05038</name>
</gene>
<evidence type="ECO:0000313" key="1">
    <source>
        <dbReference type="EMBL" id="SUY28226.1"/>
    </source>
</evidence>
<evidence type="ECO:0000313" key="2">
    <source>
        <dbReference type="Proteomes" id="UP000254701"/>
    </source>
</evidence>
<name>A0A381IJ15_AMIAI</name>
<organism evidence="1 2">
    <name type="scientific">Aminobacter aminovorans</name>
    <name type="common">Chelatobacter heintzii</name>
    <dbReference type="NCBI Taxonomy" id="83263"/>
    <lineage>
        <taxon>Bacteria</taxon>
        <taxon>Pseudomonadati</taxon>
        <taxon>Pseudomonadota</taxon>
        <taxon>Alphaproteobacteria</taxon>
        <taxon>Hyphomicrobiales</taxon>
        <taxon>Phyllobacteriaceae</taxon>
        <taxon>Aminobacter</taxon>
    </lineage>
</organism>
<dbReference type="EMBL" id="UFSM01000002">
    <property type="protein sequence ID" value="SUY28226.1"/>
    <property type="molecule type" value="Genomic_DNA"/>
</dbReference>
<dbReference type="Proteomes" id="UP000254701">
    <property type="component" value="Unassembled WGS sequence"/>
</dbReference>